<dbReference type="STRING" id="455432.AWN90_04985"/>
<sequence>MSYDYRPFLPDLACRDDLAERLRIPLVRDTVLTFCYISAVVLPDPAAARPSAVELRAIASWHDHYLTTSVGEPHRTALERLPYDISPHQANRYLIEIPGRGWAFRRSCWPRDRLFTADGGLLPALDRAHRYGPRRYPSPTWVAWKRRHHKIFAPLEVA</sequence>
<comment type="caution">
    <text evidence="1">The sequence shown here is derived from an EMBL/GenBank/DDBJ whole genome shotgun (WGS) entry which is preliminary data.</text>
</comment>
<dbReference type="Proteomes" id="UP000076512">
    <property type="component" value="Unassembled WGS sequence"/>
</dbReference>
<organism evidence="1 2">
    <name type="scientific">Nocardia terpenica</name>
    <dbReference type="NCBI Taxonomy" id="455432"/>
    <lineage>
        <taxon>Bacteria</taxon>
        <taxon>Bacillati</taxon>
        <taxon>Actinomycetota</taxon>
        <taxon>Actinomycetes</taxon>
        <taxon>Mycobacteriales</taxon>
        <taxon>Nocardiaceae</taxon>
        <taxon>Nocardia</taxon>
    </lineage>
</organism>
<reference evidence="1 2" key="1">
    <citation type="submission" date="2016-04" db="EMBL/GenBank/DDBJ databases">
        <authorList>
            <person name="Evans L.H."/>
            <person name="Alamgir A."/>
            <person name="Owens N."/>
            <person name="Weber N.D."/>
            <person name="Virtaneva K."/>
            <person name="Barbian K."/>
            <person name="Babar A."/>
            <person name="Rosenke K."/>
        </authorList>
    </citation>
    <scope>NUCLEOTIDE SEQUENCE [LARGE SCALE GENOMIC DNA]</scope>
    <source>
        <strain evidence="1 2">IFM 0406</strain>
    </source>
</reference>
<gene>
    <name evidence="1" type="ORF">AWN90_04985</name>
</gene>
<keyword evidence="2" id="KW-1185">Reference proteome</keyword>
<dbReference type="EMBL" id="LWGR01000016">
    <property type="protein sequence ID" value="KZM69958.1"/>
    <property type="molecule type" value="Genomic_DNA"/>
</dbReference>
<dbReference type="AlphaFoldDB" id="A0A161XA25"/>
<accession>A0A161XA25</accession>
<evidence type="ECO:0000313" key="2">
    <source>
        <dbReference type="Proteomes" id="UP000076512"/>
    </source>
</evidence>
<dbReference type="RefSeq" id="WP_067578099.1">
    <property type="nucleotide sequence ID" value="NZ_JABMCZ010000003.1"/>
</dbReference>
<evidence type="ECO:0000313" key="1">
    <source>
        <dbReference type="EMBL" id="KZM69958.1"/>
    </source>
</evidence>
<name>A0A161XA25_9NOCA</name>
<protein>
    <submittedName>
        <fullName evidence="1">Uncharacterized protein</fullName>
    </submittedName>
</protein>
<proteinExistence type="predicted"/>